<feature type="compositionally biased region" description="Polar residues" evidence="1">
    <location>
        <begin position="24"/>
        <end position="37"/>
    </location>
</feature>
<protein>
    <submittedName>
        <fullName evidence="2">Uncharacterized protein</fullName>
    </submittedName>
</protein>
<name>A0ABS3JT03_9BACT</name>
<evidence type="ECO:0000313" key="2">
    <source>
        <dbReference type="EMBL" id="MBO0953139.1"/>
    </source>
</evidence>
<organism evidence="2 3">
    <name type="scientific">Fibrella forsythiae</name>
    <dbReference type="NCBI Taxonomy" id="2817061"/>
    <lineage>
        <taxon>Bacteria</taxon>
        <taxon>Pseudomonadati</taxon>
        <taxon>Bacteroidota</taxon>
        <taxon>Cytophagia</taxon>
        <taxon>Cytophagales</taxon>
        <taxon>Spirosomataceae</taxon>
        <taxon>Fibrella</taxon>
    </lineage>
</organism>
<keyword evidence="3" id="KW-1185">Reference proteome</keyword>
<dbReference type="RefSeq" id="WP_207333091.1">
    <property type="nucleotide sequence ID" value="NZ_JAFMYW010000021.1"/>
</dbReference>
<accession>A0ABS3JT03</accession>
<dbReference type="Proteomes" id="UP000664628">
    <property type="component" value="Unassembled WGS sequence"/>
</dbReference>
<gene>
    <name evidence="2" type="ORF">J2I46_31490</name>
</gene>
<sequence>MNTEIGNNKHGQVATMNTVWQQQTRLSGNNEHGTGNNKHGRRRSAMWITYRQSGVP</sequence>
<comment type="caution">
    <text evidence="2">The sequence shown here is derived from an EMBL/GenBank/DDBJ whole genome shotgun (WGS) entry which is preliminary data.</text>
</comment>
<evidence type="ECO:0000313" key="3">
    <source>
        <dbReference type="Proteomes" id="UP000664628"/>
    </source>
</evidence>
<evidence type="ECO:0000256" key="1">
    <source>
        <dbReference type="SAM" id="MobiDB-lite"/>
    </source>
</evidence>
<dbReference type="EMBL" id="JAFMYW010000021">
    <property type="protein sequence ID" value="MBO0953139.1"/>
    <property type="molecule type" value="Genomic_DNA"/>
</dbReference>
<reference evidence="2 3" key="1">
    <citation type="submission" date="2021-03" db="EMBL/GenBank/DDBJ databases">
        <title>Fibrella sp. HMF5405 genome sequencing and assembly.</title>
        <authorList>
            <person name="Kang H."/>
            <person name="Kim H."/>
            <person name="Bae S."/>
            <person name="Joh K."/>
        </authorList>
    </citation>
    <scope>NUCLEOTIDE SEQUENCE [LARGE SCALE GENOMIC DNA]</scope>
    <source>
        <strain evidence="2 3">HMF5405</strain>
    </source>
</reference>
<proteinExistence type="predicted"/>
<feature type="region of interest" description="Disordered" evidence="1">
    <location>
        <begin position="24"/>
        <end position="56"/>
    </location>
</feature>